<feature type="region of interest" description="Disordered" evidence="1">
    <location>
        <begin position="1"/>
        <end position="32"/>
    </location>
</feature>
<dbReference type="KEGG" id="osn:115219050"/>
<dbReference type="PANTHER" id="PTHR21678:SF0">
    <property type="entry name" value="C3H1-TYPE DOMAIN-CONTAINING PROTEIN"/>
    <property type="match status" value="1"/>
</dbReference>
<feature type="region of interest" description="Disordered" evidence="1">
    <location>
        <begin position="548"/>
        <end position="608"/>
    </location>
</feature>
<feature type="compositionally biased region" description="Polar residues" evidence="1">
    <location>
        <begin position="493"/>
        <end position="514"/>
    </location>
</feature>
<protein>
    <submittedName>
        <fullName evidence="3">Coiled-coil domain-containing protein R3HCC1L</fullName>
    </submittedName>
</protein>
<sequence>MLQNGISEPISSAGSRPLRGRGRGRLIHPVNSSVFNKEPLPVVLKNQKDDEKIKYCSDSTNTSRAKQKKPEQQLYIPRPRRIKQQLYQDTDNYQQQQQQQQQQQLQYSTEEEDDIRSGQAPYQHELSSSLCNTGQSSLPARKNTSKNGCNLKKNRREVEIYVPRAKRQMQLQSGGGGFDVSSKSIPPADCREPTSPLDRISKDYDIESLSVNNSNNINNMNRSARCQDAGCDIYFQLSRSHHGLEGFSPGIKDTNSGVPCNFSNNVSHKSGKGKRYEYHCNSSSADFGYSDKDSLSPLSLKSQSVAGNHDRESSSFHRPAAGAAAVAIQRTRSPETRAIINKVSRRDGISQETSNHNHSTSMSARKYSKEVSPTPNTLQNTKTDLSSAFSPESTCDSDSDIKLPNALFVPSKDNTPLEPFTLAQGDEDHRSSAGKTVPNQWNESSASVTRERTLPNANSLSTKQHSDSTNSENVHAPSCDQTESEESSETEADLSQSHLENMNSSQHDCNSSKTSINESYSNACELSTTDQQQESELSCSTNCDCTGSGGESSLDRSSPSSSKLDQCDGDMNSKFKSSTKTTTTPSNDSTCSSESTAKTEKFSPQMATSTAVVDDESWEALYDDNGDCLEPQALEELTTNIGKVQIQKNKINYLDFQPKDTELDYKAYDHVLEVFDFSSELQTRDIISVFSNFKERGFDIKWVDDTHALAIFNSPVAANDALAQNHPLLKVRPMSEASKKSKQKAKRCTEFLQPYKPRPETSAITARRMVTGALGLTPHISKQKRDQERQQLKEAREKKRQDRLTKNSIWDGNIGKCAMDTGDN</sequence>
<feature type="region of interest" description="Disordered" evidence="1">
    <location>
        <begin position="169"/>
        <end position="198"/>
    </location>
</feature>
<dbReference type="RefSeq" id="XP_036364644.1">
    <property type="nucleotide sequence ID" value="XM_036508751.1"/>
</dbReference>
<feature type="compositionally biased region" description="Polar residues" evidence="1">
    <location>
        <begin position="455"/>
        <end position="473"/>
    </location>
</feature>
<feature type="compositionally biased region" description="Polar residues" evidence="1">
    <location>
        <begin position="1"/>
        <end position="14"/>
    </location>
</feature>
<organism evidence="2 3">
    <name type="scientific">Octopus sinensis</name>
    <name type="common">East Asian common octopus</name>
    <dbReference type="NCBI Taxonomy" id="2607531"/>
    <lineage>
        <taxon>Eukaryota</taxon>
        <taxon>Metazoa</taxon>
        <taxon>Spiralia</taxon>
        <taxon>Lophotrochozoa</taxon>
        <taxon>Mollusca</taxon>
        <taxon>Cephalopoda</taxon>
        <taxon>Coleoidea</taxon>
        <taxon>Octopodiformes</taxon>
        <taxon>Octopoda</taxon>
        <taxon>Incirrata</taxon>
        <taxon>Octopodidae</taxon>
        <taxon>Octopus</taxon>
    </lineage>
</organism>
<dbReference type="PANTHER" id="PTHR21678">
    <property type="entry name" value="GROWTH INHIBITION AND DIFFERENTIATION RELATED PROTEIN 88"/>
    <property type="match status" value="1"/>
</dbReference>
<feature type="compositionally biased region" description="Basic and acidic residues" evidence="1">
    <location>
        <begin position="783"/>
        <end position="805"/>
    </location>
</feature>
<feature type="compositionally biased region" description="Low complexity" evidence="1">
    <location>
        <begin position="574"/>
        <end position="593"/>
    </location>
</feature>
<feature type="compositionally biased region" description="Acidic residues" evidence="1">
    <location>
        <begin position="482"/>
        <end position="492"/>
    </location>
</feature>
<feature type="region of interest" description="Disordered" evidence="1">
    <location>
        <begin position="298"/>
        <end position="514"/>
    </location>
</feature>
<dbReference type="AlphaFoldDB" id="A0A7E6FA66"/>
<dbReference type="InterPro" id="IPR039884">
    <property type="entry name" value="R3HC1/R3HCL"/>
</dbReference>
<evidence type="ECO:0000313" key="2">
    <source>
        <dbReference type="Proteomes" id="UP000515154"/>
    </source>
</evidence>
<feature type="compositionally biased region" description="Polar residues" evidence="1">
    <location>
        <begin position="371"/>
        <end position="396"/>
    </location>
</feature>
<gene>
    <name evidence="3" type="primary">LOC115219050</name>
</gene>
<feature type="region of interest" description="Disordered" evidence="1">
    <location>
        <begin position="775"/>
        <end position="824"/>
    </location>
</feature>
<dbReference type="InterPro" id="IPR012677">
    <property type="entry name" value="Nucleotide-bd_a/b_plait_sf"/>
</dbReference>
<dbReference type="Proteomes" id="UP000515154">
    <property type="component" value="Linkage group LG14"/>
</dbReference>
<keyword evidence="2" id="KW-1185">Reference proteome</keyword>
<feature type="compositionally biased region" description="Polar residues" evidence="1">
    <location>
        <begin position="433"/>
        <end position="448"/>
    </location>
</feature>
<reference evidence="3" key="1">
    <citation type="submission" date="2025-08" db="UniProtKB">
        <authorList>
            <consortium name="RefSeq"/>
        </authorList>
    </citation>
    <scope>IDENTIFICATION</scope>
</reference>
<accession>A0A7E6FA66</accession>
<feature type="compositionally biased region" description="Low complexity" evidence="1">
    <location>
        <begin position="84"/>
        <end position="106"/>
    </location>
</feature>
<feature type="compositionally biased region" description="Low complexity" evidence="1">
    <location>
        <begin position="551"/>
        <end position="562"/>
    </location>
</feature>
<dbReference type="Gene3D" id="3.30.70.330">
    <property type="match status" value="1"/>
</dbReference>
<evidence type="ECO:0000313" key="3">
    <source>
        <dbReference type="RefSeq" id="XP_036364644.1"/>
    </source>
</evidence>
<feature type="compositionally biased region" description="Polar residues" evidence="1">
    <location>
        <begin position="350"/>
        <end position="363"/>
    </location>
</feature>
<name>A0A7E6FA66_9MOLL</name>
<evidence type="ECO:0000256" key="1">
    <source>
        <dbReference type="SAM" id="MobiDB-lite"/>
    </source>
</evidence>
<feature type="compositionally biased region" description="Polar residues" evidence="1">
    <location>
        <begin position="125"/>
        <end position="138"/>
    </location>
</feature>
<feature type="region of interest" description="Disordered" evidence="1">
    <location>
        <begin position="55"/>
        <end position="150"/>
    </location>
</feature>
<proteinExistence type="predicted"/>